<dbReference type="Pfam" id="PF02885">
    <property type="entry name" value="Glycos_trans_3N"/>
    <property type="match status" value="1"/>
</dbReference>
<dbReference type="PANTHER" id="PTHR10515">
    <property type="entry name" value="THYMIDINE PHOSPHORYLASE"/>
    <property type="match status" value="1"/>
</dbReference>
<feature type="domain" description="Pyrimidine nucleoside phosphorylase C-terminal" evidence="3">
    <location>
        <begin position="349"/>
        <end position="415"/>
    </location>
</feature>
<accession>A0A0G0H953</accession>
<dbReference type="SMART" id="SM00941">
    <property type="entry name" value="PYNP_C"/>
    <property type="match status" value="1"/>
</dbReference>
<dbReference type="Proteomes" id="UP000034471">
    <property type="component" value="Unassembled WGS sequence"/>
</dbReference>
<dbReference type="PATRIC" id="fig|1618481.3.peg.187"/>
<dbReference type="PROSITE" id="PS00647">
    <property type="entry name" value="THYMID_PHOSPHORYLASE"/>
    <property type="match status" value="1"/>
</dbReference>
<protein>
    <recommendedName>
        <fullName evidence="3">Pyrimidine nucleoside phosphorylase C-terminal domain-containing protein</fullName>
    </recommendedName>
</protein>
<dbReference type="InterPro" id="IPR013102">
    <property type="entry name" value="PYNP_C"/>
</dbReference>
<dbReference type="InterPro" id="IPR035902">
    <property type="entry name" value="Nuc_phospho_transferase"/>
</dbReference>
<dbReference type="InterPro" id="IPR036566">
    <property type="entry name" value="PYNP-like_C_sf"/>
</dbReference>
<proteinExistence type="predicted"/>
<dbReference type="NCBIfam" id="NF003338">
    <property type="entry name" value="PRK04350.1"/>
    <property type="match status" value="1"/>
</dbReference>
<dbReference type="PANTHER" id="PTHR10515:SF0">
    <property type="entry name" value="THYMIDINE PHOSPHORYLASE"/>
    <property type="match status" value="1"/>
</dbReference>
<evidence type="ECO:0000313" key="4">
    <source>
        <dbReference type="EMBL" id="KKQ38652.1"/>
    </source>
</evidence>
<reference evidence="4 5" key="1">
    <citation type="journal article" date="2015" name="Nature">
        <title>rRNA introns, odd ribosomes, and small enigmatic genomes across a large radiation of phyla.</title>
        <authorList>
            <person name="Brown C.T."/>
            <person name="Hug L.A."/>
            <person name="Thomas B.C."/>
            <person name="Sharon I."/>
            <person name="Castelle C.J."/>
            <person name="Singh A."/>
            <person name="Wilkins M.J."/>
            <person name="Williams K.H."/>
            <person name="Banfield J.F."/>
        </authorList>
    </citation>
    <scope>NUCLEOTIDE SEQUENCE [LARGE SCALE GENOMIC DNA]</scope>
</reference>
<evidence type="ECO:0000256" key="1">
    <source>
        <dbReference type="ARBA" id="ARBA00022676"/>
    </source>
</evidence>
<dbReference type="Gene3D" id="3.40.1030.10">
    <property type="entry name" value="Nucleoside phosphorylase/phosphoribosyltransferase catalytic domain"/>
    <property type="match status" value="1"/>
</dbReference>
<dbReference type="InterPro" id="IPR013466">
    <property type="entry name" value="Thymidine/AMP_Pase"/>
</dbReference>
<dbReference type="NCBIfam" id="TIGR02645">
    <property type="entry name" value="ARCH_P_rylase"/>
    <property type="match status" value="1"/>
</dbReference>
<keyword evidence="1" id="KW-0328">Glycosyltransferase</keyword>
<evidence type="ECO:0000313" key="5">
    <source>
        <dbReference type="Proteomes" id="UP000034471"/>
    </source>
</evidence>
<evidence type="ECO:0000256" key="2">
    <source>
        <dbReference type="ARBA" id="ARBA00022679"/>
    </source>
</evidence>
<dbReference type="GO" id="GO:0004645">
    <property type="term" value="F:1,4-alpha-oligoglucan phosphorylase activity"/>
    <property type="evidence" value="ECO:0007669"/>
    <property type="project" value="InterPro"/>
</dbReference>
<dbReference type="InterPro" id="IPR000312">
    <property type="entry name" value="Glycosyl_Trfase_fam3"/>
</dbReference>
<dbReference type="InterPro" id="IPR017872">
    <property type="entry name" value="Pyrmidine_PPase_CS"/>
</dbReference>
<dbReference type="InterPro" id="IPR000053">
    <property type="entry name" value="Thymidine/pyrmidine_PPase"/>
</dbReference>
<sequence>MNQTQQHSIAIEAIKKKLIGHELHYREIYAVMDQIASERLGDVLTTYFAAAGFHEGFSPEELYYLTKAMVETGQQLKFPGIVADKHSIGGIAGTRTTMIVVPIIVAAGFTIPKTSSRAITSPAGTADVMEVLAQVNFTTEQVKKIVHDVGGCIIWGGHLGIAPADDVIIRVEEPLSFESFDKIIVSIMAKKVATSTNHLVIDMPIGRTMKIKHEIDAEIVKKKFEHIAGKFGIHIHVDINKTLEPAGYGVGPALEAIDVMKVLEQDQSRPLDLENRSIRLAGMLLNLCYKTTKEKITGKEEASKLLTNGKALEAFKNIIKAQYGNPHITWKSIGTARHTKKVFSDKSGTIRGINNYNLNAVAKILGSPDDKKAGIELHVKQKDYMTTKRPLMTFHSSNELRLSEAIETVVSFPIYTIE</sequence>
<dbReference type="Gene3D" id="1.20.970.10">
    <property type="entry name" value="Transferase, Pyrimidine Nucleoside Phosphorylase, Chain C"/>
    <property type="match status" value="1"/>
</dbReference>
<dbReference type="STRING" id="1618481.US54_C0006G0005"/>
<gene>
    <name evidence="4" type="ORF">US54_C0006G0005</name>
</gene>
<dbReference type="SUPFAM" id="SSF54680">
    <property type="entry name" value="Pyrimidine nucleoside phosphorylase C-terminal domain"/>
    <property type="match status" value="1"/>
</dbReference>
<dbReference type="InterPro" id="IPR036320">
    <property type="entry name" value="Glycosyl_Trfase_fam3_N_dom_sf"/>
</dbReference>
<comment type="caution">
    <text evidence="4">The sequence shown here is derived from an EMBL/GenBank/DDBJ whole genome shotgun (WGS) entry which is preliminary data.</text>
</comment>
<dbReference type="InterPro" id="IPR017459">
    <property type="entry name" value="Glycosyl_Trfase_fam3_N_dom"/>
</dbReference>
<dbReference type="SUPFAM" id="SSF47648">
    <property type="entry name" value="Nucleoside phosphorylase/phosphoribosyltransferase N-terminal domain"/>
    <property type="match status" value="1"/>
</dbReference>
<dbReference type="GO" id="GO:0016763">
    <property type="term" value="F:pentosyltransferase activity"/>
    <property type="evidence" value="ECO:0007669"/>
    <property type="project" value="InterPro"/>
</dbReference>
<organism evidence="4 5">
    <name type="scientific">Candidatus Roizmanbacteria bacterium GW2011_GWA2_37_7</name>
    <dbReference type="NCBI Taxonomy" id="1618481"/>
    <lineage>
        <taxon>Bacteria</taxon>
        <taxon>Candidatus Roizmaniibacteriota</taxon>
    </lineage>
</organism>
<dbReference type="SUPFAM" id="SSF52418">
    <property type="entry name" value="Nucleoside phosphorylase/phosphoribosyltransferase catalytic domain"/>
    <property type="match status" value="1"/>
</dbReference>
<dbReference type="EMBL" id="LBTJ01000006">
    <property type="protein sequence ID" value="KKQ38652.1"/>
    <property type="molecule type" value="Genomic_DNA"/>
</dbReference>
<evidence type="ECO:0000259" key="3">
    <source>
        <dbReference type="SMART" id="SM00941"/>
    </source>
</evidence>
<dbReference type="AlphaFoldDB" id="A0A0G0H953"/>
<dbReference type="Gene3D" id="3.90.1170.30">
    <property type="entry name" value="Pyrimidine nucleoside phosphorylase-like, C-terminal domain"/>
    <property type="match status" value="1"/>
</dbReference>
<name>A0A0G0H953_9BACT</name>
<dbReference type="GO" id="GO:0005829">
    <property type="term" value="C:cytosol"/>
    <property type="evidence" value="ECO:0007669"/>
    <property type="project" value="TreeGrafter"/>
</dbReference>
<dbReference type="GO" id="GO:0006206">
    <property type="term" value="P:pyrimidine nucleobase metabolic process"/>
    <property type="evidence" value="ECO:0007669"/>
    <property type="project" value="InterPro"/>
</dbReference>
<dbReference type="Pfam" id="PF00591">
    <property type="entry name" value="Glycos_transf_3"/>
    <property type="match status" value="1"/>
</dbReference>
<keyword evidence="2" id="KW-0808">Transferase</keyword>
<dbReference type="GO" id="GO:0006213">
    <property type="term" value="P:pyrimidine nucleoside metabolic process"/>
    <property type="evidence" value="ECO:0007669"/>
    <property type="project" value="InterPro"/>
</dbReference>